<dbReference type="EMBL" id="BGZK01003490">
    <property type="protein sequence ID" value="GBP01870.1"/>
    <property type="molecule type" value="Genomic_DNA"/>
</dbReference>
<dbReference type="AlphaFoldDB" id="A0A4C1SL45"/>
<protein>
    <submittedName>
        <fullName evidence="2">Uncharacterized protein</fullName>
    </submittedName>
</protein>
<feature type="region of interest" description="Disordered" evidence="1">
    <location>
        <begin position="77"/>
        <end position="126"/>
    </location>
</feature>
<proteinExistence type="predicted"/>
<evidence type="ECO:0000313" key="3">
    <source>
        <dbReference type="Proteomes" id="UP000299102"/>
    </source>
</evidence>
<dbReference type="Proteomes" id="UP000299102">
    <property type="component" value="Unassembled WGS sequence"/>
</dbReference>
<gene>
    <name evidence="2" type="ORF">EVAR_100652_1</name>
</gene>
<feature type="compositionally biased region" description="Low complexity" evidence="1">
    <location>
        <begin position="78"/>
        <end position="107"/>
    </location>
</feature>
<keyword evidence="3" id="KW-1185">Reference proteome</keyword>
<name>A0A4C1SL45_EUMVA</name>
<sequence>MSFWDNNLKQFRPALGPLGRLKGQALQYGKRDCRRIGGICQLAVPNFEQLLDEFFQPPAYGGLMEIVKFVIRADVNQSASSSSRSIHAGSASRARAGRRVIGAGDAARVNKTRRQNPSEIATVTHD</sequence>
<evidence type="ECO:0000256" key="1">
    <source>
        <dbReference type="SAM" id="MobiDB-lite"/>
    </source>
</evidence>
<accession>A0A4C1SL45</accession>
<reference evidence="2 3" key="1">
    <citation type="journal article" date="2019" name="Commun. Biol.">
        <title>The bagworm genome reveals a unique fibroin gene that provides high tensile strength.</title>
        <authorList>
            <person name="Kono N."/>
            <person name="Nakamura H."/>
            <person name="Ohtoshi R."/>
            <person name="Tomita M."/>
            <person name="Numata K."/>
            <person name="Arakawa K."/>
        </authorList>
    </citation>
    <scope>NUCLEOTIDE SEQUENCE [LARGE SCALE GENOMIC DNA]</scope>
</reference>
<evidence type="ECO:0000313" key="2">
    <source>
        <dbReference type="EMBL" id="GBP01870.1"/>
    </source>
</evidence>
<comment type="caution">
    <text evidence="2">The sequence shown here is derived from an EMBL/GenBank/DDBJ whole genome shotgun (WGS) entry which is preliminary data.</text>
</comment>
<organism evidence="2 3">
    <name type="scientific">Eumeta variegata</name>
    <name type="common">Bagworm moth</name>
    <name type="synonym">Eumeta japonica</name>
    <dbReference type="NCBI Taxonomy" id="151549"/>
    <lineage>
        <taxon>Eukaryota</taxon>
        <taxon>Metazoa</taxon>
        <taxon>Ecdysozoa</taxon>
        <taxon>Arthropoda</taxon>
        <taxon>Hexapoda</taxon>
        <taxon>Insecta</taxon>
        <taxon>Pterygota</taxon>
        <taxon>Neoptera</taxon>
        <taxon>Endopterygota</taxon>
        <taxon>Lepidoptera</taxon>
        <taxon>Glossata</taxon>
        <taxon>Ditrysia</taxon>
        <taxon>Tineoidea</taxon>
        <taxon>Psychidae</taxon>
        <taxon>Oiketicinae</taxon>
        <taxon>Eumeta</taxon>
    </lineage>
</organism>
<feature type="compositionally biased region" description="Polar residues" evidence="1">
    <location>
        <begin position="115"/>
        <end position="126"/>
    </location>
</feature>